<evidence type="ECO:0000256" key="1">
    <source>
        <dbReference type="ARBA" id="ARBA00008520"/>
    </source>
</evidence>
<dbReference type="SUPFAM" id="SSF53850">
    <property type="entry name" value="Periplasmic binding protein-like II"/>
    <property type="match status" value="1"/>
</dbReference>
<reference evidence="5 6" key="1">
    <citation type="submission" date="2023-07" db="EMBL/GenBank/DDBJ databases">
        <title>Sequencing the genomes of 1000 actinobacteria strains.</title>
        <authorList>
            <person name="Klenk H.-P."/>
        </authorList>
    </citation>
    <scope>NUCLEOTIDE SEQUENCE [LARGE SCALE GENOMIC DNA]</scope>
    <source>
        <strain evidence="5 6">GD13</strain>
    </source>
</reference>
<dbReference type="InterPro" id="IPR006059">
    <property type="entry name" value="SBP"/>
</dbReference>
<dbReference type="InterPro" id="IPR050490">
    <property type="entry name" value="Bact_solute-bd_prot1"/>
</dbReference>
<keyword evidence="6" id="KW-1185">Reference proteome</keyword>
<feature type="signal peptide" evidence="4">
    <location>
        <begin position="1"/>
        <end position="36"/>
    </location>
</feature>
<evidence type="ECO:0000256" key="4">
    <source>
        <dbReference type="SAM" id="SignalP"/>
    </source>
</evidence>
<dbReference type="EMBL" id="JAUSQM010000001">
    <property type="protein sequence ID" value="MDP9820600.1"/>
    <property type="molecule type" value="Genomic_DNA"/>
</dbReference>
<evidence type="ECO:0000256" key="2">
    <source>
        <dbReference type="ARBA" id="ARBA00022448"/>
    </source>
</evidence>
<dbReference type="Proteomes" id="UP001240447">
    <property type="component" value="Unassembled WGS sequence"/>
</dbReference>
<sequence>MLRPERARRAPRGRHRWRRRGALALAAVVGASTVAACGVPTVDDQGRAILNWYINPDGQETLTALAEECSTDDYTIQIQLLPTSATDQRTQLARRLAADDATTNLMSLDPVFVPEFANAGWLAPFEGERGEKALEGVLDGAAESVQWNDEVVAAPQWANTQVLWFRKSLAEAAGLDMSQPVTWQEIIEAADAEGGTVGVQANRYEAYVVWINALIQGAGGNILDPDTVEEGRDAKVTLDTDPVREAAKVIEQLTDSDATHDDYTTSNEGTSLGRMWPGEGPGQFMVNWTFVFKNYADAVGQPGGPPDEQALEDLGWARYPRTLPDEPSKPPVGGIVIGVGAFTPDVDQAQEAALCVTSPEAQAQLAVNDGLMPAREGVYDDPELQDAYPSDLLELYSTSIDEGGPRPKSAFYSQISSALQSVWHSPTTVSPERTPEEAQDFVTSILREESLL</sequence>
<keyword evidence="5" id="KW-0762">Sugar transport</keyword>
<dbReference type="Gene3D" id="3.40.190.10">
    <property type="entry name" value="Periplasmic binding protein-like II"/>
    <property type="match status" value="2"/>
</dbReference>
<dbReference type="RefSeq" id="WP_181642626.1">
    <property type="nucleotide sequence ID" value="NZ_CCXJ01000776.2"/>
</dbReference>
<evidence type="ECO:0000313" key="5">
    <source>
        <dbReference type="EMBL" id="MDP9820600.1"/>
    </source>
</evidence>
<protein>
    <submittedName>
        <fullName evidence="5">Multiple sugar transport system substrate-binding protein</fullName>
    </submittedName>
</protein>
<evidence type="ECO:0000256" key="3">
    <source>
        <dbReference type="ARBA" id="ARBA00022729"/>
    </source>
</evidence>
<comment type="similarity">
    <text evidence="1">Belongs to the bacterial solute-binding protein 1 family.</text>
</comment>
<keyword evidence="2" id="KW-0813">Transport</keyword>
<accession>A0ABT9NJK1</accession>
<name>A0ABT9NJK1_9ACTN</name>
<dbReference type="PANTHER" id="PTHR43649:SF34">
    <property type="entry name" value="ABC TRANSPORTER PERIPLASMIC-BINDING PROTEIN YCJN-RELATED"/>
    <property type="match status" value="1"/>
</dbReference>
<gene>
    <name evidence="5" type="ORF">J2S59_000409</name>
</gene>
<dbReference type="PANTHER" id="PTHR43649">
    <property type="entry name" value="ARABINOSE-BINDING PROTEIN-RELATED"/>
    <property type="match status" value="1"/>
</dbReference>
<feature type="chain" id="PRO_5046431389" evidence="4">
    <location>
        <begin position="37"/>
        <end position="452"/>
    </location>
</feature>
<proteinExistence type="inferred from homology"/>
<dbReference type="Pfam" id="PF01547">
    <property type="entry name" value="SBP_bac_1"/>
    <property type="match status" value="1"/>
</dbReference>
<keyword evidence="3 4" id="KW-0732">Signal</keyword>
<organism evidence="5 6">
    <name type="scientific">Nocardioides massiliensis</name>
    <dbReference type="NCBI Taxonomy" id="1325935"/>
    <lineage>
        <taxon>Bacteria</taxon>
        <taxon>Bacillati</taxon>
        <taxon>Actinomycetota</taxon>
        <taxon>Actinomycetes</taxon>
        <taxon>Propionibacteriales</taxon>
        <taxon>Nocardioidaceae</taxon>
        <taxon>Nocardioides</taxon>
    </lineage>
</organism>
<comment type="caution">
    <text evidence="5">The sequence shown here is derived from an EMBL/GenBank/DDBJ whole genome shotgun (WGS) entry which is preliminary data.</text>
</comment>
<evidence type="ECO:0000313" key="6">
    <source>
        <dbReference type="Proteomes" id="UP001240447"/>
    </source>
</evidence>